<evidence type="ECO:0000256" key="1">
    <source>
        <dbReference type="SAM" id="Phobius"/>
    </source>
</evidence>
<keyword evidence="1" id="KW-0812">Transmembrane</keyword>
<organism evidence="2">
    <name type="scientific">Rhizophora mucronata</name>
    <name type="common">Asiatic mangrove</name>
    <dbReference type="NCBI Taxonomy" id="61149"/>
    <lineage>
        <taxon>Eukaryota</taxon>
        <taxon>Viridiplantae</taxon>
        <taxon>Streptophyta</taxon>
        <taxon>Embryophyta</taxon>
        <taxon>Tracheophyta</taxon>
        <taxon>Spermatophyta</taxon>
        <taxon>Magnoliopsida</taxon>
        <taxon>eudicotyledons</taxon>
        <taxon>Gunneridae</taxon>
        <taxon>Pentapetalae</taxon>
        <taxon>rosids</taxon>
        <taxon>fabids</taxon>
        <taxon>Malpighiales</taxon>
        <taxon>Rhizophoraceae</taxon>
        <taxon>Rhizophora</taxon>
    </lineage>
</organism>
<accession>A0A2P2NK57</accession>
<evidence type="ECO:0000313" key="2">
    <source>
        <dbReference type="EMBL" id="MBX42780.1"/>
    </source>
</evidence>
<reference evidence="2" key="1">
    <citation type="submission" date="2018-02" db="EMBL/GenBank/DDBJ databases">
        <title>Rhizophora mucronata_Transcriptome.</title>
        <authorList>
            <person name="Meera S.P."/>
            <person name="Sreeshan A."/>
            <person name="Augustine A."/>
        </authorList>
    </citation>
    <scope>NUCLEOTIDE SEQUENCE</scope>
    <source>
        <tissue evidence="2">Leaf</tissue>
    </source>
</reference>
<dbReference type="EMBL" id="GGEC01062296">
    <property type="protein sequence ID" value="MBX42780.1"/>
    <property type="molecule type" value="Transcribed_RNA"/>
</dbReference>
<name>A0A2P2NK57_RHIMU</name>
<proteinExistence type="predicted"/>
<keyword evidence="1" id="KW-0472">Membrane</keyword>
<feature type="transmembrane region" description="Helical" evidence="1">
    <location>
        <begin position="7"/>
        <end position="28"/>
    </location>
</feature>
<keyword evidence="1" id="KW-1133">Transmembrane helix</keyword>
<sequence>MASLRSNFEVVSLVMLCQLVFIEFWLVFSTCSISGCHTIASWRFLRPFPSG</sequence>
<protein>
    <submittedName>
        <fullName evidence="2">Uncharacterized protein</fullName>
    </submittedName>
</protein>
<dbReference type="AlphaFoldDB" id="A0A2P2NK57"/>